<dbReference type="InterPro" id="IPR013128">
    <property type="entry name" value="Peptidase_C1A"/>
</dbReference>
<accession>A0A814DWE2</accession>
<dbReference type="Pfam" id="PF00112">
    <property type="entry name" value="Peptidase_C1"/>
    <property type="match status" value="1"/>
</dbReference>
<evidence type="ECO:0000259" key="3">
    <source>
        <dbReference type="SMART" id="SM00645"/>
    </source>
</evidence>
<dbReference type="Gene3D" id="3.90.70.10">
    <property type="entry name" value="Cysteine proteinases"/>
    <property type="match status" value="1"/>
</dbReference>
<comment type="caution">
    <text evidence="4">The sequence shown here is derived from an EMBL/GenBank/DDBJ whole genome shotgun (WGS) entry which is preliminary data.</text>
</comment>
<evidence type="ECO:0000313" key="4">
    <source>
        <dbReference type="EMBL" id="CAF0962669.1"/>
    </source>
</evidence>
<sequence>MNNETLKTYFSQTTIFNQMLQVQKRFDCFKFCSLIQNKCQYLKYKSNNCSLYFSLSSNESLDDGTFWYKNKNDTILADDNYPLLARNYSISSLTNNGFQKVYDQFYSNYTMYSDLAIAKSYCTSTSILCAGGGQTNTDILELVACGNCFQILTNTAKNLARLVGSVYWYLTPGESFGFSPLRTFDQQTVDSYDLKDPFRLSWILDLPLGGWRLGTKTGSSFYSSYKNNGPLSVALNAKLLQFYFRGVFDPILCNPKALNNHAVLLVGWGVQEPRLFGTKPYWIVKNSWGTKWGENGYFRILSGKDDSD</sequence>
<dbReference type="GO" id="GO:0006508">
    <property type="term" value="P:proteolysis"/>
    <property type="evidence" value="ECO:0007669"/>
    <property type="project" value="InterPro"/>
</dbReference>
<reference evidence="4" key="1">
    <citation type="submission" date="2021-02" db="EMBL/GenBank/DDBJ databases">
        <authorList>
            <person name="Nowell W R."/>
        </authorList>
    </citation>
    <scope>NUCLEOTIDE SEQUENCE</scope>
    <source>
        <strain evidence="4">Ploen Becks lab</strain>
    </source>
</reference>
<dbReference type="InterPro" id="IPR000668">
    <property type="entry name" value="Peptidase_C1A_C"/>
</dbReference>
<evidence type="ECO:0000256" key="1">
    <source>
        <dbReference type="ARBA" id="ARBA00008455"/>
    </source>
</evidence>
<dbReference type="AlphaFoldDB" id="A0A814DWE2"/>
<evidence type="ECO:0000313" key="5">
    <source>
        <dbReference type="Proteomes" id="UP000663879"/>
    </source>
</evidence>
<name>A0A814DWE2_9BILA</name>
<keyword evidence="2" id="KW-1015">Disulfide bond</keyword>
<protein>
    <recommendedName>
        <fullName evidence="3">Peptidase C1A papain C-terminal domain-containing protein</fullName>
    </recommendedName>
</protein>
<dbReference type="InterPro" id="IPR025660">
    <property type="entry name" value="Pept_his_AS"/>
</dbReference>
<dbReference type="InterPro" id="IPR025661">
    <property type="entry name" value="Pept_asp_AS"/>
</dbReference>
<dbReference type="SUPFAM" id="SSF54001">
    <property type="entry name" value="Cysteine proteinases"/>
    <property type="match status" value="1"/>
</dbReference>
<keyword evidence="5" id="KW-1185">Reference proteome</keyword>
<dbReference type="PANTHER" id="PTHR12411">
    <property type="entry name" value="CYSTEINE PROTEASE FAMILY C1-RELATED"/>
    <property type="match status" value="1"/>
</dbReference>
<comment type="similarity">
    <text evidence="1">Belongs to the peptidase C1 family.</text>
</comment>
<evidence type="ECO:0000256" key="2">
    <source>
        <dbReference type="ARBA" id="ARBA00023157"/>
    </source>
</evidence>
<dbReference type="Proteomes" id="UP000663879">
    <property type="component" value="Unassembled WGS sequence"/>
</dbReference>
<dbReference type="OrthoDB" id="65740at2759"/>
<feature type="domain" description="Peptidase C1A papain C-terminal" evidence="3">
    <location>
        <begin position="132"/>
        <end position="305"/>
    </location>
</feature>
<proteinExistence type="inferred from homology"/>
<dbReference type="EMBL" id="CAJNOC010003009">
    <property type="protein sequence ID" value="CAF0962669.1"/>
    <property type="molecule type" value="Genomic_DNA"/>
</dbReference>
<organism evidence="4 5">
    <name type="scientific">Brachionus calyciflorus</name>
    <dbReference type="NCBI Taxonomy" id="104777"/>
    <lineage>
        <taxon>Eukaryota</taxon>
        <taxon>Metazoa</taxon>
        <taxon>Spiralia</taxon>
        <taxon>Gnathifera</taxon>
        <taxon>Rotifera</taxon>
        <taxon>Eurotatoria</taxon>
        <taxon>Monogononta</taxon>
        <taxon>Pseudotrocha</taxon>
        <taxon>Ploima</taxon>
        <taxon>Brachionidae</taxon>
        <taxon>Brachionus</taxon>
    </lineage>
</organism>
<dbReference type="PROSITE" id="PS00639">
    <property type="entry name" value="THIOL_PROTEASE_HIS"/>
    <property type="match status" value="1"/>
</dbReference>
<dbReference type="InterPro" id="IPR038765">
    <property type="entry name" value="Papain-like_cys_pep_sf"/>
</dbReference>
<dbReference type="SMART" id="SM00645">
    <property type="entry name" value="Pept_C1"/>
    <property type="match status" value="1"/>
</dbReference>
<gene>
    <name evidence="4" type="ORF">OXX778_LOCUS14532</name>
</gene>
<dbReference type="GO" id="GO:0008234">
    <property type="term" value="F:cysteine-type peptidase activity"/>
    <property type="evidence" value="ECO:0007669"/>
    <property type="project" value="InterPro"/>
</dbReference>
<dbReference type="PROSITE" id="PS00640">
    <property type="entry name" value="THIOL_PROTEASE_ASN"/>
    <property type="match status" value="1"/>
</dbReference>